<dbReference type="RefSeq" id="WP_075713624.1">
    <property type="nucleotide sequence ID" value="NZ_MJIE01000001.1"/>
</dbReference>
<reference evidence="1 2" key="1">
    <citation type="journal article" date="2016" name="Appl. Environ. Microbiol.">
        <title>Function and Phylogeny of Bacterial Butyryl Coenzyme A:Acetate Transferases and Their Diversity in the Proximal Colon of Swine.</title>
        <authorList>
            <person name="Trachsel J."/>
            <person name="Bayles D.O."/>
            <person name="Looft T."/>
            <person name="Levine U.Y."/>
            <person name="Allen H.K."/>
        </authorList>
    </citation>
    <scope>NUCLEOTIDE SEQUENCE [LARGE SCALE GENOMIC DNA]</scope>
    <source>
        <strain evidence="1 2">68-3-10</strain>
    </source>
</reference>
<evidence type="ECO:0000313" key="1">
    <source>
        <dbReference type="EMBL" id="OLR56217.1"/>
    </source>
</evidence>
<dbReference type="AlphaFoldDB" id="A0A1Q9JJB0"/>
<comment type="caution">
    <text evidence="1">The sequence shown here is derived from an EMBL/GenBank/DDBJ whole genome shotgun (WGS) entry which is preliminary data.</text>
</comment>
<accession>A0A1Q9JJB0</accession>
<dbReference type="OrthoDB" id="3199608at2"/>
<sequence length="110" mass="12681">MATVQTSPWHFIIEFDERKAAAHGTTADELYDRVGAFVEPYGNVRVARGTWQARDARSSFRAQCPAVCDLSKQRWVMQNVRSWMTFEGDEQGEDYLAVIRRVRPRLLCAE</sequence>
<protein>
    <submittedName>
        <fullName evidence="1">Uncharacterized protein</fullName>
    </submittedName>
</protein>
<organism evidence="1 2">
    <name type="scientific">Hornefia porci</name>
    <dbReference type="NCBI Taxonomy" id="2652292"/>
    <lineage>
        <taxon>Bacteria</taxon>
        <taxon>Bacillati</taxon>
        <taxon>Bacillota</taxon>
        <taxon>Clostridia</taxon>
        <taxon>Peptostreptococcales</taxon>
        <taxon>Anaerovoracaceae</taxon>
        <taxon>Hornefia</taxon>
    </lineage>
</organism>
<dbReference type="Proteomes" id="UP000187404">
    <property type="component" value="Unassembled WGS sequence"/>
</dbReference>
<dbReference type="EMBL" id="MJIE01000001">
    <property type="protein sequence ID" value="OLR56217.1"/>
    <property type="molecule type" value="Genomic_DNA"/>
</dbReference>
<keyword evidence="2" id="KW-1185">Reference proteome</keyword>
<gene>
    <name evidence="1" type="ORF">BHK98_09165</name>
</gene>
<name>A0A1Q9JJB0_9FIRM</name>
<proteinExistence type="predicted"/>
<evidence type="ECO:0000313" key="2">
    <source>
        <dbReference type="Proteomes" id="UP000187404"/>
    </source>
</evidence>
<dbReference type="STRING" id="1261640.BHK98_09165"/>